<dbReference type="InterPro" id="IPR013207">
    <property type="entry name" value="LGFP"/>
</dbReference>
<dbReference type="RefSeq" id="WP_380135969.1">
    <property type="nucleotide sequence ID" value="NZ_JBHLUI010000003.1"/>
</dbReference>
<sequence length="348" mass="37324">MRRRRTRTTALALGLAAAALVGTATTAGAAPAQPGNLPRDVDALSRYEGATFCAAPQAGTIAFRNLLLATYGRQTIGTARACPANGKVNSEHMEGRALDWMLDAADPADQAQAQEFLRWLIGDPANAANATNARRLGVMYVIWDRKVWKAYQADAGWQPYTGPNPHTDHIHISLNRSGAAAETSWWTGTTDPITGHWIRLGGDRSVLGAPVSGARTLGRTATRRDYQGGAIFSSSAAGTKEVHGAIGQKYLRENLSASLGLPVTDEIRLPGGAFNHFEYGSVYFSPRGGTHVVKGAIRDAWARQGWETGRLGYPSSDEYDVPGGKRSDFVGGSVTFTWADGKIDVRLR</sequence>
<keyword evidence="1" id="KW-0732">Signal</keyword>
<feature type="chain" id="PRO_5045927189" evidence="1">
    <location>
        <begin position="30"/>
        <end position="348"/>
    </location>
</feature>
<proteinExistence type="predicted"/>
<gene>
    <name evidence="3" type="ORF">ACFFVI_06800</name>
</gene>
<feature type="signal peptide" evidence="1">
    <location>
        <begin position="1"/>
        <end position="29"/>
    </location>
</feature>
<comment type="caution">
    <text evidence="3">The sequence shown here is derived from an EMBL/GenBank/DDBJ whole genome shotgun (WGS) entry which is preliminary data.</text>
</comment>
<feature type="domain" description="ARB-07466-like C-terminal" evidence="2">
    <location>
        <begin position="57"/>
        <end position="170"/>
    </location>
</feature>
<evidence type="ECO:0000259" key="2">
    <source>
        <dbReference type="Pfam" id="PF26571"/>
    </source>
</evidence>
<dbReference type="Pfam" id="PF08310">
    <property type="entry name" value="LGFP"/>
    <property type="match status" value="3"/>
</dbReference>
<reference evidence="3 4" key="1">
    <citation type="submission" date="2024-09" db="EMBL/GenBank/DDBJ databases">
        <authorList>
            <person name="Sun Q."/>
            <person name="Mori K."/>
        </authorList>
    </citation>
    <scope>NUCLEOTIDE SEQUENCE [LARGE SCALE GENOMIC DNA]</scope>
    <source>
        <strain evidence="3 4">TISTR 1856</strain>
    </source>
</reference>
<evidence type="ECO:0000313" key="4">
    <source>
        <dbReference type="Proteomes" id="UP001589748"/>
    </source>
</evidence>
<organism evidence="3 4">
    <name type="scientific">Kineococcus gynurae</name>
    <dbReference type="NCBI Taxonomy" id="452979"/>
    <lineage>
        <taxon>Bacteria</taxon>
        <taxon>Bacillati</taxon>
        <taxon>Actinomycetota</taxon>
        <taxon>Actinomycetes</taxon>
        <taxon>Kineosporiales</taxon>
        <taxon>Kineosporiaceae</taxon>
        <taxon>Kineococcus</taxon>
    </lineage>
</organism>
<protein>
    <submittedName>
        <fullName evidence="3">LGFP repeat-containing protein</fullName>
    </submittedName>
</protein>
<dbReference type="InterPro" id="IPR058593">
    <property type="entry name" value="ARB_07466-like_C"/>
</dbReference>
<evidence type="ECO:0000256" key="1">
    <source>
        <dbReference type="SAM" id="SignalP"/>
    </source>
</evidence>
<accession>A0ABV5LRL5</accession>
<keyword evidence="4" id="KW-1185">Reference proteome</keyword>
<dbReference type="Pfam" id="PF26571">
    <property type="entry name" value="VldE"/>
    <property type="match status" value="1"/>
</dbReference>
<dbReference type="Proteomes" id="UP001589748">
    <property type="component" value="Unassembled WGS sequence"/>
</dbReference>
<evidence type="ECO:0000313" key="3">
    <source>
        <dbReference type="EMBL" id="MFB9376673.1"/>
    </source>
</evidence>
<name>A0ABV5LRL5_9ACTN</name>
<dbReference type="EMBL" id="JBHMDM010000004">
    <property type="protein sequence ID" value="MFB9376673.1"/>
    <property type="molecule type" value="Genomic_DNA"/>
</dbReference>